<dbReference type="PANTHER" id="PTHR12308:SF80">
    <property type="entry name" value="DUF590 FAMILY PROTEIN"/>
    <property type="match status" value="1"/>
</dbReference>
<evidence type="ECO:0000256" key="2">
    <source>
        <dbReference type="ARBA" id="ARBA00022692"/>
    </source>
</evidence>
<feature type="transmembrane region" description="Helical" evidence="6">
    <location>
        <begin position="295"/>
        <end position="319"/>
    </location>
</feature>
<sequence length="689" mass="77819">MADGPSYFDPEQESRQKPMNGMSTYAEIAIELSDSRASAQRLREGIAMKTQTGDDAGELHVDQQVHEQAESHDETQTDHETLASRVRKTIQGIAAPAEILAETVMKGMSKVGHAADPLVQAVRSDLAGTDAPELTGMEICRNSKTGEFVIQQDLVENNRQNLSMFCSRKSLKWKGQELEDEFGISIRQYYNFLNFLTVANIALLLCSLVGWLPHALNTFPKLRDEEVIRALDGVKTLCYSLSAMLGPAYYLIDLFYFKDASQEQYLERKIRLDDIDRKIPIEDNPDRLTKSKYMILSYFLFLLCLSVPIIVMYFILFGLNRMMIQENYKVATNFPTNFSGTSRLLVALLAISTSSIANFIFGLVAGLLTDLELHETWTGYRNHRLAKLVVYRICNTMALLFFTYYAEVPWYTCMITRIALQTILFVGMDLVVTLLLQMISPFVYQWWLNIINCRPCCEDQQDTREPFELTEEYFKLVFRQYLLYVALPLCPLFSAATLVCNVIELPLNKFRLLRLTRRPQGMQGSCKAPTGIGDTKSRWQQQAEHAAARLRPLHVEEAAMSKLVCGRETNMSGTRCYVEEAISALCGGGACEMNVDWRLLQCSRGRYQYSYANFSKHVSTCIGGQNDAKPCKSNSYCAGGFCDFYCPISEGSEDAYASRFHASAVPDELSMTAARAHAGSARNPWLEVL</sequence>
<dbReference type="TCDB" id="1.A.17.2.3">
    <property type="family name" value="the calcium-dependent chloride channel (ca-clc) family"/>
</dbReference>
<evidence type="ECO:0000313" key="8">
    <source>
        <dbReference type="EMBL" id="EKX54265.1"/>
    </source>
</evidence>
<dbReference type="AlphaFoldDB" id="L1K1F2"/>
<dbReference type="EMBL" id="JH992968">
    <property type="protein sequence ID" value="EKX54265.1"/>
    <property type="molecule type" value="Genomic_DNA"/>
</dbReference>
<feature type="transmembrane region" description="Helical" evidence="6">
    <location>
        <begin position="481"/>
        <end position="507"/>
    </location>
</feature>
<dbReference type="PaxDb" id="55529-EKX54265"/>
<proteinExistence type="predicted"/>
<dbReference type="eggNOG" id="ENOG502S72X">
    <property type="taxonomic scope" value="Eukaryota"/>
</dbReference>
<name>L1K1F2_GUITC</name>
<dbReference type="Pfam" id="PF04547">
    <property type="entry name" value="Anoctamin"/>
    <property type="match status" value="1"/>
</dbReference>
<reference evidence="10" key="2">
    <citation type="submission" date="2012-11" db="EMBL/GenBank/DDBJ databases">
        <authorList>
            <person name="Kuo A."/>
            <person name="Curtis B.A."/>
            <person name="Tanifuji G."/>
            <person name="Burki F."/>
            <person name="Gruber A."/>
            <person name="Irimia M."/>
            <person name="Maruyama S."/>
            <person name="Arias M.C."/>
            <person name="Ball S.G."/>
            <person name="Gile G.H."/>
            <person name="Hirakawa Y."/>
            <person name="Hopkins J.F."/>
            <person name="Rensing S.A."/>
            <person name="Schmutz J."/>
            <person name="Symeonidi A."/>
            <person name="Elias M."/>
            <person name="Eveleigh R.J."/>
            <person name="Herman E.K."/>
            <person name="Klute M.J."/>
            <person name="Nakayama T."/>
            <person name="Obornik M."/>
            <person name="Reyes-Prieto A."/>
            <person name="Armbrust E.V."/>
            <person name="Aves S.J."/>
            <person name="Beiko R.G."/>
            <person name="Coutinho P."/>
            <person name="Dacks J.B."/>
            <person name="Durnford D.G."/>
            <person name="Fast N.M."/>
            <person name="Green B.R."/>
            <person name="Grisdale C."/>
            <person name="Hempe F."/>
            <person name="Henrissat B."/>
            <person name="Hoppner M.P."/>
            <person name="Ishida K.-I."/>
            <person name="Kim E."/>
            <person name="Koreny L."/>
            <person name="Kroth P.G."/>
            <person name="Liu Y."/>
            <person name="Malik S.-B."/>
            <person name="Maier U.G."/>
            <person name="McRose D."/>
            <person name="Mock T."/>
            <person name="Neilson J.A."/>
            <person name="Onodera N.T."/>
            <person name="Poole A.M."/>
            <person name="Pritham E.J."/>
            <person name="Richards T.A."/>
            <person name="Rocap G."/>
            <person name="Roy S.W."/>
            <person name="Sarai C."/>
            <person name="Schaack S."/>
            <person name="Shirato S."/>
            <person name="Slamovits C.H."/>
            <person name="Spencer D.F."/>
            <person name="Suzuki S."/>
            <person name="Worden A.Z."/>
            <person name="Zauner S."/>
            <person name="Barry K."/>
            <person name="Bell C."/>
            <person name="Bharti A.K."/>
            <person name="Crow J.A."/>
            <person name="Grimwood J."/>
            <person name="Kramer R."/>
            <person name="Lindquist E."/>
            <person name="Lucas S."/>
            <person name="Salamov A."/>
            <person name="McFadden G.I."/>
            <person name="Lane C.E."/>
            <person name="Keeling P.J."/>
            <person name="Gray M.W."/>
            <person name="Grigoriev I.V."/>
            <person name="Archibald J.M."/>
        </authorList>
    </citation>
    <scope>NUCLEOTIDE SEQUENCE</scope>
    <source>
        <strain evidence="10">CCMP2712</strain>
    </source>
</reference>
<dbReference type="OMA" id="WNKNANY"/>
<feature type="region of interest" description="Disordered" evidence="5">
    <location>
        <begin position="1"/>
        <end position="20"/>
    </location>
</feature>
<accession>L1K1F2</accession>
<evidence type="ECO:0000313" key="9">
    <source>
        <dbReference type="EnsemblProtists" id="EKX54265"/>
    </source>
</evidence>
<dbReference type="RefSeq" id="XP_005841245.1">
    <property type="nucleotide sequence ID" value="XM_005841188.1"/>
</dbReference>
<feature type="transmembrane region" description="Helical" evidence="6">
    <location>
        <begin position="418"/>
        <end position="439"/>
    </location>
</feature>
<dbReference type="HOGENOM" id="CLU_399815_0_0_1"/>
<dbReference type="InterPro" id="IPR007632">
    <property type="entry name" value="Anoctamin"/>
</dbReference>
<dbReference type="GO" id="GO:0005254">
    <property type="term" value="F:chloride channel activity"/>
    <property type="evidence" value="ECO:0007669"/>
    <property type="project" value="TreeGrafter"/>
</dbReference>
<feature type="domain" description="Anoctamin transmembrane" evidence="7">
    <location>
        <begin position="289"/>
        <end position="521"/>
    </location>
</feature>
<keyword evidence="10" id="KW-1185">Reference proteome</keyword>
<keyword evidence="3 6" id="KW-1133">Transmembrane helix</keyword>
<gene>
    <name evidence="8" type="ORF">GUITHDRAFT_132642</name>
</gene>
<evidence type="ECO:0000256" key="1">
    <source>
        <dbReference type="ARBA" id="ARBA00004141"/>
    </source>
</evidence>
<evidence type="ECO:0000256" key="6">
    <source>
        <dbReference type="SAM" id="Phobius"/>
    </source>
</evidence>
<reference evidence="8 10" key="1">
    <citation type="journal article" date="2012" name="Nature">
        <title>Algal genomes reveal evolutionary mosaicism and the fate of nucleomorphs.</title>
        <authorList>
            <consortium name="DOE Joint Genome Institute"/>
            <person name="Curtis B.A."/>
            <person name="Tanifuji G."/>
            <person name="Burki F."/>
            <person name="Gruber A."/>
            <person name="Irimia M."/>
            <person name="Maruyama S."/>
            <person name="Arias M.C."/>
            <person name="Ball S.G."/>
            <person name="Gile G.H."/>
            <person name="Hirakawa Y."/>
            <person name="Hopkins J.F."/>
            <person name="Kuo A."/>
            <person name="Rensing S.A."/>
            <person name="Schmutz J."/>
            <person name="Symeonidi A."/>
            <person name="Elias M."/>
            <person name="Eveleigh R.J."/>
            <person name="Herman E.K."/>
            <person name="Klute M.J."/>
            <person name="Nakayama T."/>
            <person name="Obornik M."/>
            <person name="Reyes-Prieto A."/>
            <person name="Armbrust E.V."/>
            <person name="Aves S.J."/>
            <person name="Beiko R.G."/>
            <person name="Coutinho P."/>
            <person name="Dacks J.B."/>
            <person name="Durnford D.G."/>
            <person name="Fast N.M."/>
            <person name="Green B.R."/>
            <person name="Grisdale C.J."/>
            <person name="Hempel F."/>
            <person name="Henrissat B."/>
            <person name="Hoppner M.P."/>
            <person name="Ishida K."/>
            <person name="Kim E."/>
            <person name="Koreny L."/>
            <person name="Kroth P.G."/>
            <person name="Liu Y."/>
            <person name="Malik S.B."/>
            <person name="Maier U.G."/>
            <person name="McRose D."/>
            <person name="Mock T."/>
            <person name="Neilson J.A."/>
            <person name="Onodera N.T."/>
            <person name="Poole A.M."/>
            <person name="Pritham E.J."/>
            <person name="Richards T.A."/>
            <person name="Rocap G."/>
            <person name="Roy S.W."/>
            <person name="Sarai C."/>
            <person name="Schaack S."/>
            <person name="Shirato S."/>
            <person name="Slamovits C.H."/>
            <person name="Spencer D.F."/>
            <person name="Suzuki S."/>
            <person name="Worden A.Z."/>
            <person name="Zauner S."/>
            <person name="Barry K."/>
            <person name="Bell C."/>
            <person name="Bharti A.K."/>
            <person name="Crow J.A."/>
            <person name="Grimwood J."/>
            <person name="Kramer R."/>
            <person name="Lindquist E."/>
            <person name="Lucas S."/>
            <person name="Salamov A."/>
            <person name="McFadden G.I."/>
            <person name="Lane C.E."/>
            <person name="Keeling P.J."/>
            <person name="Gray M.W."/>
            <person name="Grigoriev I.V."/>
            <person name="Archibald J.M."/>
        </authorList>
    </citation>
    <scope>NUCLEOTIDE SEQUENCE</scope>
    <source>
        <strain evidence="8 10">CCMP2712</strain>
    </source>
</reference>
<dbReference type="GO" id="GO:0016020">
    <property type="term" value="C:membrane"/>
    <property type="evidence" value="ECO:0007669"/>
    <property type="project" value="UniProtKB-SubCell"/>
</dbReference>
<feature type="transmembrane region" description="Helical" evidence="6">
    <location>
        <begin position="344"/>
        <end position="368"/>
    </location>
</feature>
<evidence type="ECO:0000313" key="10">
    <source>
        <dbReference type="Proteomes" id="UP000011087"/>
    </source>
</evidence>
<dbReference type="GeneID" id="17310675"/>
<reference evidence="9" key="3">
    <citation type="submission" date="2015-06" db="UniProtKB">
        <authorList>
            <consortium name="EnsemblProtists"/>
        </authorList>
    </citation>
    <scope>IDENTIFICATION</scope>
</reference>
<dbReference type="PANTHER" id="PTHR12308">
    <property type="entry name" value="ANOCTAMIN"/>
    <property type="match status" value="1"/>
</dbReference>
<evidence type="ECO:0000256" key="3">
    <source>
        <dbReference type="ARBA" id="ARBA00022989"/>
    </source>
</evidence>
<evidence type="ECO:0000259" key="7">
    <source>
        <dbReference type="Pfam" id="PF04547"/>
    </source>
</evidence>
<dbReference type="InterPro" id="IPR049452">
    <property type="entry name" value="Anoctamin_TM"/>
</dbReference>
<keyword evidence="2 6" id="KW-0812">Transmembrane</keyword>
<feature type="transmembrane region" description="Helical" evidence="6">
    <location>
        <begin position="388"/>
        <end position="406"/>
    </location>
</feature>
<protein>
    <recommendedName>
        <fullName evidence="7">Anoctamin transmembrane domain-containing protein</fullName>
    </recommendedName>
</protein>
<keyword evidence="4 6" id="KW-0472">Membrane</keyword>
<comment type="subcellular location">
    <subcellularLocation>
        <location evidence="1">Membrane</location>
        <topology evidence="1">Multi-pass membrane protein</topology>
    </subcellularLocation>
</comment>
<feature type="transmembrane region" description="Helical" evidence="6">
    <location>
        <begin position="192"/>
        <end position="216"/>
    </location>
</feature>
<evidence type="ECO:0000256" key="5">
    <source>
        <dbReference type="SAM" id="MobiDB-lite"/>
    </source>
</evidence>
<dbReference type="KEGG" id="gtt:GUITHDRAFT_132642"/>
<dbReference type="EnsemblProtists" id="EKX54265">
    <property type="protein sequence ID" value="EKX54265"/>
    <property type="gene ID" value="GUITHDRAFT_132642"/>
</dbReference>
<organism evidence="8">
    <name type="scientific">Guillardia theta (strain CCMP2712)</name>
    <name type="common">Cryptophyte</name>
    <dbReference type="NCBI Taxonomy" id="905079"/>
    <lineage>
        <taxon>Eukaryota</taxon>
        <taxon>Cryptophyceae</taxon>
        <taxon>Pyrenomonadales</taxon>
        <taxon>Geminigeraceae</taxon>
        <taxon>Guillardia</taxon>
    </lineage>
</organism>
<evidence type="ECO:0000256" key="4">
    <source>
        <dbReference type="ARBA" id="ARBA00023136"/>
    </source>
</evidence>
<dbReference type="Proteomes" id="UP000011087">
    <property type="component" value="Unassembled WGS sequence"/>
</dbReference>
<dbReference type="OrthoDB" id="296386at2759"/>